<dbReference type="InterPro" id="IPR045874">
    <property type="entry name" value="LRK10/LRL21-25-like"/>
</dbReference>
<dbReference type="SMART" id="SM00220">
    <property type="entry name" value="S_TKc"/>
    <property type="match status" value="1"/>
</dbReference>
<gene>
    <name evidence="15" type="ORF">VNO78_30714</name>
</gene>
<evidence type="ECO:0000256" key="6">
    <source>
        <dbReference type="ARBA" id="ARBA00022741"/>
    </source>
</evidence>
<sequence length="717" mass="81525">MSVSSSSRCRLLSVVAFGIFTVILSSFAAFNPWSGGKDPKTCYSSCGKIGNITYPFRLKNDDGHCGLPSFELECVNNMTTLTLFAGKYYVKDINYERYQIQVIDAGVVEDTACSIPWNHLTQKNFDSRFSVPLTGENFYINGSDALTLQVDPYYSKSVVFLNCSDAVSEDPRYVEVNAGGCNSGSHIYAVMHGLTVMDIKVGCRVKVITLANMTHDRNVSYASIRKRLKDGFWLSWLSLICSHECQTTSGMFCSVNQTTLQMECKQPGYCSFRDTWNKHSQYCEPIGPRILGDILRYVKEVIKEFVKRIRDIKRPLSYSHYYEEDFIGQDVLPIFLVARYLFGVALLLGIIIYMWRRRHFSVYENIENFLLENQLNPIRYEYREIKKMTKGFKVKLGQGGFGSVYKGKLTSGLDVAIKMLNKTKDNGQEFVSEVVTIGRIHHVNVVGLIGYCVEGKRYALVYEYMSNGSLDKYVFSKEGCLPLNYEKTYEIALGIACGIEYLHRGCDMQILHFDIKPHNILLDDNFTPKVSDFGLAKLYPVKDGSVVLTTVRGTLGYMGPELFYKNIGGVSYKADVYSFGMLLMEMGSRRRNSNPYAENSSQNYFPFWVYDQFKEEKDIEIEDVSKDDQILVKKIFIVALWCIQLKPNDRPSMKNVVEMLEGNYERLTMPPKPSFYPYDPIGQDGGITFDQTSCSDLTSSKNNICKTTSKTSLENKA</sequence>
<feature type="binding site" evidence="12">
    <location>
        <position position="418"/>
    </location>
    <ligand>
        <name>ATP</name>
        <dbReference type="ChEBI" id="CHEBI:30616"/>
    </ligand>
</feature>
<dbReference type="GO" id="GO:0005524">
    <property type="term" value="F:ATP binding"/>
    <property type="evidence" value="ECO:0007669"/>
    <property type="project" value="UniProtKB-UniRule"/>
</dbReference>
<name>A0AAN9RXA6_PSOTE</name>
<dbReference type="Proteomes" id="UP001386955">
    <property type="component" value="Unassembled WGS sequence"/>
</dbReference>
<keyword evidence="3" id="KW-0808">Transferase</keyword>
<evidence type="ECO:0000259" key="14">
    <source>
        <dbReference type="PROSITE" id="PS50011"/>
    </source>
</evidence>
<evidence type="ECO:0000256" key="9">
    <source>
        <dbReference type="ARBA" id="ARBA00022989"/>
    </source>
</evidence>
<proteinExistence type="predicted"/>
<reference evidence="15 16" key="1">
    <citation type="submission" date="2024-01" db="EMBL/GenBank/DDBJ databases">
        <title>The genomes of 5 underutilized Papilionoideae crops provide insights into root nodulation and disease resistanc.</title>
        <authorList>
            <person name="Jiang F."/>
        </authorList>
    </citation>
    <scope>NUCLEOTIDE SEQUENCE [LARGE SCALE GENOMIC DNA]</scope>
    <source>
        <strain evidence="15">DUOXIRENSHENG_FW03</strain>
        <tissue evidence="15">Leaves</tissue>
    </source>
</reference>
<dbReference type="Gene3D" id="1.10.510.10">
    <property type="entry name" value="Transferase(Phosphotransferase) domain 1"/>
    <property type="match status" value="1"/>
</dbReference>
<keyword evidence="9 13" id="KW-1133">Transmembrane helix</keyword>
<evidence type="ECO:0000256" key="10">
    <source>
        <dbReference type="ARBA" id="ARBA00023136"/>
    </source>
</evidence>
<dbReference type="AlphaFoldDB" id="A0AAN9RXA6"/>
<dbReference type="InterPro" id="IPR001245">
    <property type="entry name" value="Ser-Thr/Tyr_kinase_cat_dom"/>
</dbReference>
<keyword evidence="4 13" id="KW-0812">Transmembrane</keyword>
<evidence type="ECO:0000256" key="1">
    <source>
        <dbReference type="ARBA" id="ARBA00004479"/>
    </source>
</evidence>
<evidence type="ECO:0000256" key="5">
    <source>
        <dbReference type="ARBA" id="ARBA00022729"/>
    </source>
</evidence>
<keyword evidence="5" id="KW-0732">Signal</keyword>
<dbReference type="PROSITE" id="PS50011">
    <property type="entry name" value="PROTEIN_KINASE_DOM"/>
    <property type="match status" value="1"/>
</dbReference>
<dbReference type="PROSITE" id="PS00108">
    <property type="entry name" value="PROTEIN_KINASE_ST"/>
    <property type="match status" value="1"/>
</dbReference>
<dbReference type="SUPFAM" id="SSF56112">
    <property type="entry name" value="Protein kinase-like (PK-like)"/>
    <property type="match status" value="1"/>
</dbReference>
<dbReference type="Pfam" id="PF13947">
    <property type="entry name" value="GUB_WAK_bind"/>
    <property type="match status" value="1"/>
</dbReference>
<feature type="transmembrane region" description="Helical" evidence="13">
    <location>
        <begin position="331"/>
        <end position="355"/>
    </location>
</feature>
<dbReference type="InterPro" id="IPR008271">
    <property type="entry name" value="Ser/Thr_kinase_AS"/>
</dbReference>
<protein>
    <recommendedName>
        <fullName evidence="14">Protein kinase domain-containing protein</fullName>
    </recommendedName>
</protein>
<evidence type="ECO:0000256" key="7">
    <source>
        <dbReference type="ARBA" id="ARBA00022777"/>
    </source>
</evidence>
<dbReference type="GO" id="GO:0030247">
    <property type="term" value="F:polysaccharide binding"/>
    <property type="evidence" value="ECO:0007669"/>
    <property type="project" value="InterPro"/>
</dbReference>
<keyword evidence="8 12" id="KW-0067">ATP-binding</keyword>
<evidence type="ECO:0000256" key="13">
    <source>
        <dbReference type="SAM" id="Phobius"/>
    </source>
</evidence>
<evidence type="ECO:0000313" key="15">
    <source>
        <dbReference type="EMBL" id="KAK7385007.1"/>
    </source>
</evidence>
<dbReference type="PANTHER" id="PTHR27009">
    <property type="entry name" value="RUST RESISTANCE KINASE LR10-RELATED"/>
    <property type="match status" value="1"/>
</dbReference>
<dbReference type="GO" id="GO:0004674">
    <property type="term" value="F:protein serine/threonine kinase activity"/>
    <property type="evidence" value="ECO:0007669"/>
    <property type="project" value="UniProtKB-KW"/>
</dbReference>
<dbReference type="GO" id="GO:0016020">
    <property type="term" value="C:membrane"/>
    <property type="evidence" value="ECO:0007669"/>
    <property type="project" value="UniProtKB-SubCell"/>
</dbReference>
<evidence type="ECO:0000256" key="3">
    <source>
        <dbReference type="ARBA" id="ARBA00022679"/>
    </source>
</evidence>
<feature type="domain" description="Protein kinase" evidence="14">
    <location>
        <begin position="390"/>
        <end position="667"/>
    </location>
</feature>
<evidence type="ECO:0000256" key="4">
    <source>
        <dbReference type="ARBA" id="ARBA00022692"/>
    </source>
</evidence>
<keyword evidence="2" id="KW-0723">Serine/threonine-protein kinase</keyword>
<keyword evidence="16" id="KW-1185">Reference proteome</keyword>
<dbReference type="InterPro" id="IPR011009">
    <property type="entry name" value="Kinase-like_dom_sf"/>
</dbReference>
<evidence type="ECO:0000256" key="11">
    <source>
        <dbReference type="ARBA" id="ARBA00023180"/>
    </source>
</evidence>
<evidence type="ECO:0000256" key="12">
    <source>
        <dbReference type="PROSITE-ProRule" id="PRU10141"/>
    </source>
</evidence>
<dbReference type="InterPro" id="IPR025287">
    <property type="entry name" value="WAK_GUB"/>
</dbReference>
<dbReference type="Pfam" id="PF07714">
    <property type="entry name" value="PK_Tyr_Ser-Thr"/>
    <property type="match status" value="1"/>
</dbReference>
<keyword evidence="7" id="KW-0418">Kinase</keyword>
<dbReference type="FunFam" id="1.10.510.10:FF:000590">
    <property type="entry name" value="PR5-like receptor kinase"/>
    <property type="match status" value="1"/>
</dbReference>
<evidence type="ECO:0000256" key="2">
    <source>
        <dbReference type="ARBA" id="ARBA00022527"/>
    </source>
</evidence>
<keyword evidence="6 12" id="KW-0547">Nucleotide-binding</keyword>
<dbReference type="EMBL" id="JAYMYS010000008">
    <property type="protein sequence ID" value="KAK7385007.1"/>
    <property type="molecule type" value="Genomic_DNA"/>
</dbReference>
<comment type="subcellular location">
    <subcellularLocation>
        <location evidence="1">Membrane</location>
        <topology evidence="1">Single-pass type I membrane protein</topology>
    </subcellularLocation>
</comment>
<evidence type="ECO:0000256" key="8">
    <source>
        <dbReference type="ARBA" id="ARBA00022840"/>
    </source>
</evidence>
<dbReference type="FunFam" id="3.30.200.20:FF:000178">
    <property type="entry name" value="serine/threonine-protein kinase PBS1-like"/>
    <property type="match status" value="1"/>
</dbReference>
<dbReference type="Gene3D" id="3.30.200.20">
    <property type="entry name" value="Phosphorylase Kinase, domain 1"/>
    <property type="match status" value="1"/>
</dbReference>
<dbReference type="PROSITE" id="PS00107">
    <property type="entry name" value="PROTEIN_KINASE_ATP"/>
    <property type="match status" value="1"/>
</dbReference>
<dbReference type="InterPro" id="IPR000719">
    <property type="entry name" value="Prot_kinase_dom"/>
</dbReference>
<organism evidence="15 16">
    <name type="scientific">Psophocarpus tetragonolobus</name>
    <name type="common">Winged bean</name>
    <name type="synonym">Dolichos tetragonolobus</name>
    <dbReference type="NCBI Taxonomy" id="3891"/>
    <lineage>
        <taxon>Eukaryota</taxon>
        <taxon>Viridiplantae</taxon>
        <taxon>Streptophyta</taxon>
        <taxon>Embryophyta</taxon>
        <taxon>Tracheophyta</taxon>
        <taxon>Spermatophyta</taxon>
        <taxon>Magnoliopsida</taxon>
        <taxon>eudicotyledons</taxon>
        <taxon>Gunneridae</taxon>
        <taxon>Pentapetalae</taxon>
        <taxon>rosids</taxon>
        <taxon>fabids</taxon>
        <taxon>Fabales</taxon>
        <taxon>Fabaceae</taxon>
        <taxon>Papilionoideae</taxon>
        <taxon>50 kb inversion clade</taxon>
        <taxon>NPAAA clade</taxon>
        <taxon>indigoferoid/millettioid clade</taxon>
        <taxon>Phaseoleae</taxon>
        <taxon>Psophocarpus</taxon>
    </lineage>
</organism>
<keyword evidence="10 13" id="KW-0472">Membrane</keyword>
<accession>A0AAN9RXA6</accession>
<evidence type="ECO:0000313" key="16">
    <source>
        <dbReference type="Proteomes" id="UP001386955"/>
    </source>
</evidence>
<dbReference type="InterPro" id="IPR017441">
    <property type="entry name" value="Protein_kinase_ATP_BS"/>
</dbReference>
<keyword evidence="11" id="KW-0325">Glycoprotein</keyword>
<comment type="caution">
    <text evidence="15">The sequence shown here is derived from an EMBL/GenBank/DDBJ whole genome shotgun (WGS) entry which is preliminary data.</text>
</comment>